<evidence type="ECO:0000313" key="3">
    <source>
        <dbReference type="Proteomes" id="UP001165122"/>
    </source>
</evidence>
<gene>
    <name evidence="2" type="ORF">TrLO_g15555</name>
</gene>
<organism evidence="2 3">
    <name type="scientific">Triparma laevis f. longispina</name>
    <dbReference type="NCBI Taxonomy" id="1714387"/>
    <lineage>
        <taxon>Eukaryota</taxon>
        <taxon>Sar</taxon>
        <taxon>Stramenopiles</taxon>
        <taxon>Ochrophyta</taxon>
        <taxon>Bolidophyceae</taxon>
        <taxon>Parmales</taxon>
        <taxon>Triparmaceae</taxon>
        <taxon>Triparma</taxon>
    </lineage>
</organism>
<accession>A0A9W7DNG8</accession>
<evidence type="ECO:0000256" key="1">
    <source>
        <dbReference type="SAM" id="MobiDB-lite"/>
    </source>
</evidence>
<dbReference type="Proteomes" id="UP001165122">
    <property type="component" value="Unassembled WGS sequence"/>
</dbReference>
<dbReference type="AlphaFoldDB" id="A0A9W7DNG8"/>
<keyword evidence="3" id="KW-1185">Reference proteome</keyword>
<sequence length="178" mass="19719">GGGGGKELLFSCRHADIDDMKAEESRDGLTLQFTGLKLELEIDVSEGDSATNIMHLISAICNDTVWEGSFEDGTGVGSATSEGGVIDQHELMGKYLLEFPILPIPPEPPKLAQNQNFFLVPKSNRNKWVEDAKEKERTEQQEAMEQSQKAALRAQQQMESAQNRFEEMEDEEGEEDGA</sequence>
<reference evidence="3" key="1">
    <citation type="journal article" date="2023" name="Commun. Biol.">
        <title>Genome analysis of Parmales, the sister group of diatoms, reveals the evolutionary specialization of diatoms from phago-mixotrophs to photoautotrophs.</title>
        <authorList>
            <person name="Ban H."/>
            <person name="Sato S."/>
            <person name="Yoshikawa S."/>
            <person name="Yamada K."/>
            <person name="Nakamura Y."/>
            <person name="Ichinomiya M."/>
            <person name="Sato N."/>
            <person name="Blanc-Mathieu R."/>
            <person name="Endo H."/>
            <person name="Kuwata A."/>
            <person name="Ogata H."/>
        </authorList>
    </citation>
    <scope>NUCLEOTIDE SEQUENCE [LARGE SCALE GENOMIC DNA]</scope>
    <source>
        <strain evidence="3">NIES 3700</strain>
    </source>
</reference>
<protein>
    <submittedName>
        <fullName evidence="2">Uncharacterized protein</fullName>
    </submittedName>
</protein>
<name>A0A9W7DNG8_9STRA</name>
<comment type="caution">
    <text evidence="2">The sequence shown here is derived from an EMBL/GenBank/DDBJ whole genome shotgun (WGS) entry which is preliminary data.</text>
</comment>
<evidence type="ECO:0000313" key="2">
    <source>
        <dbReference type="EMBL" id="GMH48767.1"/>
    </source>
</evidence>
<dbReference type="EMBL" id="BRXW01000373">
    <property type="protein sequence ID" value="GMH48767.1"/>
    <property type="molecule type" value="Genomic_DNA"/>
</dbReference>
<feature type="compositionally biased region" description="Polar residues" evidence="1">
    <location>
        <begin position="141"/>
        <end position="163"/>
    </location>
</feature>
<feature type="compositionally biased region" description="Acidic residues" evidence="1">
    <location>
        <begin position="167"/>
        <end position="178"/>
    </location>
</feature>
<feature type="region of interest" description="Disordered" evidence="1">
    <location>
        <begin position="129"/>
        <end position="178"/>
    </location>
</feature>
<feature type="compositionally biased region" description="Basic and acidic residues" evidence="1">
    <location>
        <begin position="129"/>
        <end position="140"/>
    </location>
</feature>
<proteinExistence type="predicted"/>
<feature type="non-terminal residue" evidence="2">
    <location>
        <position position="1"/>
    </location>
</feature>